<sequence>MADDWVEKTDPRTGRIYYYNKALKQTSWHKPDASAKGAETWVEKTDKNGKRFYYNPITKVRSMVDPTGGFAVPDGRALKKSQRTSAFKGRVSRGSSFSGSFSGRARGMSTESMGSIAGGRKRQSINLHNSVIIHEAPTEDRFAKLKALANVDDSHSSIDVDAMASQLEPEEDLSQYDWENWGTQHFNLKKLKRKPVHVDELLRWTNMPIKRALQTMSHPKLDKKAQNSFKYIQMFMGEFTGPASKALPQSEAARAVLKIAIDDSPDELRDEIFCQMLKQVTNNPNPTNELKGWQLIALAVGAFPPGVFFEPFLRRYVDETRGNTRDAEVQKYAQYAKLRLDMSIQAGPRSKVPCDEEIAATLNRKAVSIPVFFVNGQEVKMQAETWTSVGDLKDAVSKLLHINDNAIFCISEVGEDMSEYALPDTERVLDVLSDWEEEYGSYKSPKDIIRNKFVFKLRLFVEIDPTDDAAVDLAYFQAVHDVTDSRYPCSETDCIRLVALQAQEMYGNFSPNGPFGDEFEQFLPGSFEASAPLKHQVMQEYESLAGMDKKTAKLEYLKYVQEWPSYGCQVFPVSPENNPEYPTDIYLAVNARGVFIIDPPTKEFLSEFKWDQIMNWGNSDETFCLVLGDYLQQAKLWFRTEQPLDIKRLVEAYGIRIKKDRT</sequence>
<dbReference type="PROSITE" id="PS51016">
    <property type="entry name" value="MYTH4"/>
    <property type="match status" value="1"/>
</dbReference>
<evidence type="ECO:0000259" key="10">
    <source>
        <dbReference type="PROSITE" id="PS51016"/>
    </source>
</evidence>
<dbReference type="InterPro" id="IPR002404">
    <property type="entry name" value="IRS_PTB"/>
</dbReference>
<dbReference type="InterPro" id="IPR038185">
    <property type="entry name" value="MyTH4_dom_sf"/>
</dbReference>
<dbReference type="GO" id="GO:0005737">
    <property type="term" value="C:cytoplasm"/>
    <property type="evidence" value="ECO:0007669"/>
    <property type="project" value="UniProtKB-SubCell"/>
</dbReference>
<dbReference type="PROSITE" id="PS50020">
    <property type="entry name" value="WW_DOMAIN_2"/>
    <property type="match status" value="1"/>
</dbReference>
<dbReference type="InterPro" id="IPR001202">
    <property type="entry name" value="WW_dom"/>
</dbReference>
<dbReference type="AlphaFoldDB" id="A0A7S3LJL4"/>
<dbReference type="SUPFAM" id="SSF54236">
    <property type="entry name" value="Ubiquitin-like"/>
    <property type="match status" value="1"/>
</dbReference>
<dbReference type="Pfam" id="PF02174">
    <property type="entry name" value="IRS"/>
    <property type="match status" value="1"/>
</dbReference>
<dbReference type="PROSITE" id="PS01159">
    <property type="entry name" value="WW_DOMAIN_1"/>
    <property type="match status" value="1"/>
</dbReference>
<accession>A0A7S3LJL4</accession>
<dbReference type="SMART" id="SM00139">
    <property type="entry name" value="MyTH4"/>
    <property type="match status" value="1"/>
</dbReference>
<dbReference type="CDD" id="cd14473">
    <property type="entry name" value="FERM_B-lobe"/>
    <property type="match status" value="1"/>
</dbReference>
<comment type="subcellular location">
    <subcellularLocation>
        <location evidence="1">Cytoplasm</location>
    </subcellularLocation>
</comment>
<evidence type="ECO:0000256" key="5">
    <source>
        <dbReference type="ARBA" id="ARBA00022840"/>
    </source>
</evidence>
<dbReference type="InterPro" id="IPR029071">
    <property type="entry name" value="Ubiquitin-like_domsf"/>
</dbReference>
<dbReference type="Gene3D" id="2.20.70.10">
    <property type="match status" value="1"/>
</dbReference>
<evidence type="ECO:0008006" key="12">
    <source>
        <dbReference type="Google" id="ProtNLM"/>
    </source>
</evidence>
<feature type="domain" description="FERM" evidence="9">
    <location>
        <begin position="367"/>
        <end position="662"/>
    </location>
</feature>
<keyword evidence="3" id="KW-0963">Cytoplasm</keyword>
<dbReference type="InterPro" id="IPR000857">
    <property type="entry name" value="MyTH4_dom"/>
</dbReference>
<dbReference type="CDD" id="cd00201">
    <property type="entry name" value="WW"/>
    <property type="match status" value="2"/>
</dbReference>
<keyword evidence="5" id="KW-0067">ATP-binding</keyword>
<dbReference type="PANTHER" id="PTHR46049:SF10">
    <property type="entry name" value="MYOSIN VIIA"/>
    <property type="match status" value="1"/>
</dbReference>
<dbReference type="Pfam" id="PF21989">
    <property type="entry name" value="RA_2"/>
    <property type="match status" value="1"/>
</dbReference>
<dbReference type="GO" id="GO:0003779">
    <property type="term" value="F:actin binding"/>
    <property type="evidence" value="ECO:0007669"/>
    <property type="project" value="UniProtKB-KW"/>
</dbReference>
<keyword evidence="4" id="KW-0547">Nucleotide-binding</keyword>
<evidence type="ECO:0000313" key="11">
    <source>
        <dbReference type="EMBL" id="CAE0430766.1"/>
    </source>
</evidence>
<dbReference type="PANTHER" id="PTHR46049">
    <property type="entry name" value="AGAP003327-PA"/>
    <property type="match status" value="1"/>
</dbReference>
<dbReference type="InterPro" id="IPR019748">
    <property type="entry name" value="FERM_central"/>
</dbReference>
<evidence type="ECO:0000256" key="4">
    <source>
        <dbReference type="ARBA" id="ARBA00022741"/>
    </source>
</evidence>
<dbReference type="Pfam" id="PF00397">
    <property type="entry name" value="WW"/>
    <property type="match status" value="1"/>
</dbReference>
<comment type="similarity">
    <text evidence="2">Belongs to the TRAFAC class myosin-kinesin ATPase superfamily. Myosin family.</text>
</comment>
<dbReference type="InterPro" id="IPR036020">
    <property type="entry name" value="WW_dom_sf"/>
</dbReference>
<dbReference type="InterPro" id="IPR051724">
    <property type="entry name" value="Actin_motor_Myosin"/>
</dbReference>
<dbReference type="SUPFAM" id="SSF50729">
    <property type="entry name" value="PH domain-like"/>
    <property type="match status" value="1"/>
</dbReference>
<dbReference type="Gene3D" id="2.30.29.30">
    <property type="entry name" value="Pleckstrin-homology domain (PH domain)/Phosphotyrosine-binding domain (PTB)"/>
    <property type="match status" value="1"/>
</dbReference>
<keyword evidence="6" id="KW-0505">Motor protein</keyword>
<dbReference type="Pfam" id="PF00784">
    <property type="entry name" value="MyTH4"/>
    <property type="match status" value="1"/>
</dbReference>
<protein>
    <recommendedName>
        <fullName evidence="12">MyTH4 domain-containing protein</fullName>
    </recommendedName>
</protein>
<gene>
    <name evidence="11" type="ORF">ASTO00021_LOCUS1125</name>
</gene>
<dbReference type="GO" id="GO:0005524">
    <property type="term" value="F:ATP binding"/>
    <property type="evidence" value="ECO:0007669"/>
    <property type="project" value="UniProtKB-KW"/>
</dbReference>
<dbReference type="EMBL" id="HBIN01001790">
    <property type="protein sequence ID" value="CAE0430766.1"/>
    <property type="molecule type" value="Transcribed_RNA"/>
</dbReference>
<evidence type="ECO:0000256" key="3">
    <source>
        <dbReference type="ARBA" id="ARBA00022490"/>
    </source>
</evidence>
<dbReference type="SUPFAM" id="SSF47031">
    <property type="entry name" value="Second domain of FERM"/>
    <property type="match status" value="1"/>
</dbReference>
<dbReference type="Pfam" id="PF00373">
    <property type="entry name" value="FERM_M"/>
    <property type="match status" value="1"/>
</dbReference>
<dbReference type="InterPro" id="IPR000299">
    <property type="entry name" value="FERM_domain"/>
</dbReference>
<feature type="domain" description="MyTH4" evidence="10">
    <location>
        <begin position="204"/>
        <end position="362"/>
    </location>
</feature>
<feature type="compositionally biased region" description="Low complexity" evidence="7">
    <location>
        <begin position="98"/>
        <end position="109"/>
    </location>
</feature>
<dbReference type="Gene3D" id="3.10.20.90">
    <property type="entry name" value="Phosphatidylinositol 3-kinase Catalytic Subunit, Chain A, domain 1"/>
    <property type="match status" value="1"/>
</dbReference>
<dbReference type="PROSITE" id="PS50057">
    <property type="entry name" value="FERM_3"/>
    <property type="match status" value="1"/>
</dbReference>
<dbReference type="InterPro" id="IPR035963">
    <property type="entry name" value="FERM_2"/>
</dbReference>
<organism evidence="11">
    <name type="scientific">Aplanochytrium stocchinoi</name>
    <dbReference type="NCBI Taxonomy" id="215587"/>
    <lineage>
        <taxon>Eukaryota</taxon>
        <taxon>Sar</taxon>
        <taxon>Stramenopiles</taxon>
        <taxon>Bigyra</taxon>
        <taxon>Labyrinthulomycetes</taxon>
        <taxon>Thraustochytrida</taxon>
        <taxon>Thraustochytriidae</taxon>
        <taxon>Aplanochytrium</taxon>
    </lineage>
</organism>
<proteinExistence type="inferred from homology"/>
<dbReference type="InterPro" id="IPR019749">
    <property type="entry name" value="Band_41_domain"/>
</dbReference>
<name>A0A7S3LJL4_9STRA</name>
<dbReference type="Gene3D" id="1.20.80.10">
    <property type="match status" value="1"/>
</dbReference>
<evidence type="ECO:0000256" key="1">
    <source>
        <dbReference type="ARBA" id="ARBA00004496"/>
    </source>
</evidence>
<evidence type="ECO:0000256" key="2">
    <source>
        <dbReference type="ARBA" id="ARBA00008314"/>
    </source>
</evidence>
<dbReference type="SMART" id="SM00295">
    <property type="entry name" value="B41"/>
    <property type="match status" value="1"/>
</dbReference>
<dbReference type="SMART" id="SM00456">
    <property type="entry name" value="WW"/>
    <property type="match status" value="2"/>
</dbReference>
<evidence type="ECO:0000256" key="6">
    <source>
        <dbReference type="ARBA" id="ARBA00023175"/>
    </source>
</evidence>
<dbReference type="InterPro" id="IPR011993">
    <property type="entry name" value="PH-like_dom_sf"/>
</dbReference>
<dbReference type="InterPro" id="IPR014352">
    <property type="entry name" value="FERM/acyl-CoA-bd_prot_sf"/>
</dbReference>
<feature type="domain" description="WW" evidence="8">
    <location>
        <begin position="1"/>
        <end position="33"/>
    </location>
</feature>
<dbReference type="SUPFAM" id="SSF51045">
    <property type="entry name" value="WW domain"/>
    <property type="match status" value="1"/>
</dbReference>
<evidence type="ECO:0000256" key="7">
    <source>
        <dbReference type="SAM" id="MobiDB-lite"/>
    </source>
</evidence>
<evidence type="ECO:0000259" key="9">
    <source>
        <dbReference type="PROSITE" id="PS50057"/>
    </source>
</evidence>
<reference evidence="11" key="1">
    <citation type="submission" date="2021-01" db="EMBL/GenBank/DDBJ databases">
        <authorList>
            <person name="Corre E."/>
            <person name="Pelletier E."/>
            <person name="Niang G."/>
            <person name="Scheremetjew M."/>
            <person name="Finn R."/>
            <person name="Kale V."/>
            <person name="Holt S."/>
            <person name="Cochrane G."/>
            <person name="Meng A."/>
            <person name="Brown T."/>
            <person name="Cohen L."/>
        </authorList>
    </citation>
    <scope>NUCLEOTIDE SEQUENCE</scope>
    <source>
        <strain evidence="11">GSBS06</strain>
    </source>
</reference>
<feature type="region of interest" description="Disordered" evidence="7">
    <location>
        <begin position="98"/>
        <end position="120"/>
    </location>
</feature>
<dbReference type="Gene3D" id="1.25.40.530">
    <property type="entry name" value="MyTH4 domain"/>
    <property type="match status" value="1"/>
</dbReference>
<evidence type="ECO:0000259" key="8">
    <source>
        <dbReference type="PROSITE" id="PS50020"/>
    </source>
</evidence>
<dbReference type="GO" id="GO:0005856">
    <property type="term" value="C:cytoskeleton"/>
    <property type="evidence" value="ECO:0007669"/>
    <property type="project" value="InterPro"/>
</dbReference>